<dbReference type="InterPro" id="IPR001482">
    <property type="entry name" value="T2SS/T4SS_dom"/>
</dbReference>
<dbReference type="Pfam" id="PF00437">
    <property type="entry name" value="T2SSE"/>
    <property type="match status" value="1"/>
</dbReference>
<comment type="caution">
    <text evidence="3">The sequence shown here is derived from an EMBL/GenBank/DDBJ whole genome shotgun (WGS) entry which is preliminary data.</text>
</comment>
<dbReference type="Gene3D" id="3.30.450.380">
    <property type="match status" value="1"/>
</dbReference>
<name>A0A7J3ZIY4_9CREN</name>
<organism evidence="3">
    <name type="scientific">Fervidicoccus fontis</name>
    <dbReference type="NCBI Taxonomy" id="683846"/>
    <lineage>
        <taxon>Archaea</taxon>
        <taxon>Thermoproteota</taxon>
        <taxon>Thermoprotei</taxon>
        <taxon>Fervidicoccales</taxon>
        <taxon>Fervidicoccaceae</taxon>
        <taxon>Fervidicoccus</taxon>
    </lineage>
</organism>
<dbReference type="InterPro" id="IPR027417">
    <property type="entry name" value="P-loop_NTPase"/>
</dbReference>
<dbReference type="PANTHER" id="PTHR30486">
    <property type="entry name" value="TWITCHING MOTILITY PROTEIN PILT"/>
    <property type="match status" value="1"/>
</dbReference>
<reference evidence="3" key="1">
    <citation type="journal article" date="2020" name="mSystems">
        <title>Genome- and Community-Level Interaction Insights into Carbon Utilization and Element Cycling Functions of Hydrothermarchaeota in Hydrothermal Sediment.</title>
        <authorList>
            <person name="Zhou Z."/>
            <person name="Liu Y."/>
            <person name="Xu W."/>
            <person name="Pan J."/>
            <person name="Luo Z.H."/>
            <person name="Li M."/>
        </authorList>
    </citation>
    <scope>NUCLEOTIDE SEQUENCE [LARGE SCALE GENOMIC DNA]</scope>
    <source>
        <strain evidence="3">SpSt-1116</strain>
    </source>
</reference>
<dbReference type="EMBL" id="DRZC01000017">
    <property type="protein sequence ID" value="HHQ80047.1"/>
    <property type="molecule type" value="Genomic_DNA"/>
</dbReference>
<dbReference type="InterPro" id="IPR050921">
    <property type="entry name" value="T4SS_GSP_E_ATPase"/>
</dbReference>
<accession>A0A7J3ZIY4</accession>
<dbReference type="AlphaFoldDB" id="A0A7J3ZIY4"/>
<dbReference type="CDD" id="cd01130">
    <property type="entry name" value="VirB11-like_ATPase"/>
    <property type="match status" value="1"/>
</dbReference>
<dbReference type="SUPFAM" id="SSF52540">
    <property type="entry name" value="P-loop containing nucleoside triphosphate hydrolases"/>
    <property type="match status" value="1"/>
</dbReference>
<gene>
    <name evidence="3" type="ORF">ENM78_01070</name>
</gene>
<evidence type="ECO:0000313" key="3">
    <source>
        <dbReference type="EMBL" id="HHQ80047.1"/>
    </source>
</evidence>
<dbReference type="PANTHER" id="PTHR30486:SF6">
    <property type="entry name" value="TYPE IV PILUS RETRACTATION ATPASE PILT"/>
    <property type="match status" value="1"/>
</dbReference>
<evidence type="ECO:0000256" key="1">
    <source>
        <dbReference type="ARBA" id="ARBA00006611"/>
    </source>
</evidence>
<dbReference type="Gene3D" id="3.40.50.300">
    <property type="entry name" value="P-loop containing nucleotide triphosphate hydrolases"/>
    <property type="match status" value="1"/>
</dbReference>
<comment type="similarity">
    <text evidence="1">Belongs to the GSP E family.</text>
</comment>
<proteinExistence type="inferred from homology"/>
<protein>
    <submittedName>
        <fullName evidence="3">Secretion system protein E</fullName>
    </submittedName>
</protein>
<sequence>MSGDKANTTKYMRALFEEYEVVEFYKISHQAAVLIFRENRLLRYMPIEPLLVGREARVLARLKELVPRVLKSQVMFHAQDTDTMETELKRAVDVSLRYLGLKLDPPTYEKLFYYLRRDLLGLGPVDVMYRDEKVEDITCAGARSHVYVFHRDYEWLPTTVRFDDPEELLVFARRLAWKAGHDLVYANPIVEGPLPPKMYRTHLTMDVVSIRGPSFTIRKGTEEPLTLPKLIDLGTLSVELAAYLWLMVSNLQTILIAGPMASGKTSLLNAIAMLIPPQKKIVTIEETNEIRLPHENWTPMVTRESFQPGVSSITLFDLLKSSLRQRPDYIIVGEIRGEEAYTFFQAISVGHGGLGTIHSESYEQVIRRLESPPMNLPRPMLALLNSIVVLQRIRENDEFSRKVVEVVEIAGYDPARNIIRAATIASYDTAVRTWTFNEPITSIRRISQRTGVDERTVLEDLRRRATILRWMVAENIVSASEVFETVKEYHYFPERVYDRARSAGYL</sequence>
<evidence type="ECO:0000259" key="2">
    <source>
        <dbReference type="Pfam" id="PF00437"/>
    </source>
</evidence>
<dbReference type="GO" id="GO:0016887">
    <property type="term" value="F:ATP hydrolysis activity"/>
    <property type="evidence" value="ECO:0007669"/>
    <property type="project" value="InterPro"/>
</dbReference>
<feature type="domain" description="Bacterial type II secretion system protein E" evidence="2">
    <location>
        <begin position="210"/>
        <end position="401"/>
    </location>
</feature>